<evidence type="ECO:0000256" key="1">
    <source>
        <dbReference type="ARBA" id="ARBA00005662"/>
    </source>
</evidence>
<keyword evidence="4" id="KW-1185">Reference proteome</keyword>
<sequence length="379" mass="42410">MKKRMTMLVGGDTILGENPELYFKGIDSVLGSGDVVLAQLEVPYSDTAPELDDLHRELKNLEPLKGRFDLVTMAGNHIYDAGETGVHDTLDWLDENGIPHAGAGRNLDEAVKPVIIEKDAVKFGFLNYNCVGIKAMNAGIKKAGAAYVDVITHYELGDVANPGGNPDRIYTFPELTSYERMIRDIEDLREKCDVLSVYLHKGIVHKAVKIADYEKFVSRGAIDAGADIIFSSHSHILHGIEIYKGKTIFHGLNNLIAWVPSLGPNWRRTKGKATEVFDPEAWARARVERFGFVPDPEYPTYPFHPDSIYSIIAKCIIEDRKIVETRFIPLIVNKAGIPEAVKRSNGGDRVREYMDRITELANLNATFDWVDDEIAIREK</sequence>
<dbReference type="RefSeq" id="WP_209460624.1">
    <property type="nucleotide sequence ID" value="NZ_JAGGKC010000030.1"/>
</dbReference>
<gene>
    <name evidence="3" type="ORF">J2Z34_002961</name>
</gene>
<dbReference type="Gene3D" id="3.60.21.10">
    <property type="match status" value="1"/>
</dbReference>
<dbReference type="SMART" id="SM00854">
    <property type="entry name" value="PGA_cap"/>
    <property type="match status" value="1"/>
</dbReference>
<evidence type="ECO:0000259" key="2">
    <source>
        <dbReference type="SMART" id="SM00854"/>
    </source>
</evidence>
<organism evidence="3 4">
    <name type="scientific">Youngiibacter multivorans</name>
    <dbReference type="NCBI Taxonomy" id="937251"/>
    <lineage>
        <taxon>Bacteria</taxon>
        <taxon>Bacillati</taxon>
        <taxon>Bacillota</taxon>
        <taxon>Clostridia</taxon>
        <taxon>Eubacteriales</taxon>
        <taxon>Clostridiaceae</taxon>
        <taxon>Youngiibacter</taxon>
    </lineage>
</organism>
<protein>
    <submittedName>
        <fullName evidence="3">Poly-gamma-glutamate synthesis protein (Capsule biosynthesis protein)</fullName>
    </submittedName>
</protein>
<dbReference type="Pfam" id="PF09587">
    <property type="entry name" value="PGA_cap"/>
    <property type="match status" value="1"/>
</dbReference>
<dbReference type="EMBL" id="JAGGKC010000030">
    <property type="protein sequence ID" value="MBP1920449.1"/>
    <property type="molecule type" value="Genomic_DNA"/>
</dbReference>
<dbReference type="InterPro" id="IPR029052">
    <property type="entry name" value="Metallo-depent_PP-like"/>
</dbReference>
<dbReference type="InterPro" id="IPR019079">
    <property type="entry name" value="Capsule_synth_CapA"/>
</dbReference>
<dbReference type="PANTHER" id="PTHR33393">
    <property type="entry name" value="POLYGLUTAMINE SYNTHESIS ACCESSORY PROTEIN RV0574C-RELATED"/>
    <property type="match status" value="1"/>
</dbReference>
<comment type="caution">
    <text evidence="3">The sequence shown here is derived from an EMBL/GenBank/DDBJ whole genome shotgun (WGS) entry which is preliminary data.</text>
</comment>
<feature type="domain" description="Capsule synthesis protein CapA" evidence="2">
    <location>
        <begin position="6"/>
        <end position="259"/>
    </location>
</feature>
<reference evidence="3 4" key="1">
    <citation type="submission" date="2021-03" db="EMBL/GenBank/DDBJ databases">
        <title>Genomic Encyclopedia of Type Strains, Phase IV (KMG-IV): sequencing the most valuable type-strain genomes for metagenomic binning, comparative biology and taxonomic classification.</title>
        <authorList>
            <person name="Goeker M."/>
        </authorList>
    </citation>
    <scope>NUCLEOTIDE SEQUENCE [LARGE SCALE GENOMIC DNA]</scope>
    <source>
        <strain evidence="3 4">DSM 6139</strain>
    </source>
</reference>
<accession>A0ABS4G7B6</accession>
<dbReference type="InterPro" id="IPR052169">
    <property type="entry name" value="CW_Biosynth-Accessory"/>
</dbReference>
<dbReference type="PANTHER" id="PTHR33393:SF13">
    <property type="entry name" value="PGA BIOSYNTHESIS PROTEIN CAPA"/>
    <property type="match status" value="1"/>
</dbReference>
<comment type="similarity">
    <text evidence="1">Belongs to the CapA family.</text>
</comment>
<evidence type="ECO:0000313" key="3">
    <source>
        <dbReference type="EMBL" id="MBP1920449.1"/>
    </source>
</evidence>
<name>A0ABS4G7B6_9CLOT</name>
<evidence type="ECO:0000313" key="4">
    <source>
        <dbReference type="Proteomes" id="UP001519271"/>
    </source>
</evidence>
<dbReference type="Proteomes" id="UP001519271">
    <property type="component" value="Unassembled WGS sequence"/>
</dbReference>
<dbReference type="SUPFAM" id="SSF56300">
    <property type="entry name" value="Metallo-dependent phosphatases"/>
    <property type="match status" value="1"/>
</dbReference>
<proteinExistence type="inferred from homology"/>